<dbReference type="InterPro" id="IPR044855">
    <property type="entry name" value="CoA-Trfase_III_dom3_sf"/>
</dbReference>
<dbReference type="InterPro" id="IPR023606">
    <property type="entry name" value="CoA-Trfase_III_dom_1_sf"/>
</dbReference>
<reference evidence="2 3" key="1">
    <citation type="submission" date="2020-07" db="EMBL/GenBank/DDBJ databases">
        <title>Taxonomic revisions and descriptions of new bacterial species based on genomic comparisons in the high-G+C-content subgroup of the family Alcaligenaceae.</title>
        <authorList>
            <person name="Szabo A."/>
            <person name="Felfoldi T."/>
        </authorList>
    </citation>
    <scope>NUCLEOTIDE SEQUENCE [LARGE SCALE GENOMIC DNA]</scope>
    <source>
        <strain evidence="2 3">DSM 25264</strain>
    </source>
</reference>
<dbReference type="PANTHER" id="PTHR48207">
    <property type="entry name" value="SUCCINATE--HYDROXYMETHYLGLUTARATE COA-TRANSFERASE"/>
    <property type="match status" value="1"/>
</dbReference>
<organism evidence="2 3">
    <name type="scientific">Allopusillimonas soli</name>
    <dbReference type="NCBI Taxonomy" id="659016"/>
    <lineage>
        <taxon>Bacteria</taxon>
        <taxon>Pseudomonadati</taxon>
        <taxon>Pseudomonadota</taxon>
        <taxon>Betaproteobacteria</taxon>
        <taxon>Burkholderiales</taxon>
        <taxon>Alcaligenaceae</taxon>
        <taxon>Allopusillimonas</taxon>
    </lineage>
</organism>
<proteinExistence type="predicted"/>
<keyword evidence="3" id="KW-1185">Reference proteome</keyword>
<dbReference type="Proteomes" id="UP000580517">
    <property type="component" value="Unassembled WGS sequence"/>
</dbReference>
<accession>A0A853F972</accession>
<evidence type="ECO:0000313" key="3">
    <source>
        <dbReference type="Proteomes" id="UP000580517"/>
    </source>
</evidence>
<evidence type="ECO:0000313" key="2">
    <source>
        <dbReference type="EMBL" id="NYT36142.1"/>
    </source>
</evidence>
<dbReference type="OrthoDB" id="5294844at2"/>
<name>A0A853F972_9BURK</name>
<dbReference type="SUPFAM" id="SSF89796">
    <property type="entry name" value="CoA-transferase family III (CaiB/BaiF)"/>
    <property type="match status" value="1"/>
</dbReference>
<dbReference type="Gene3D" id="3.40.50.10540">
    <property type="entry name" value="Crotonobetainyl-coa:carnitine coa-transferase, domain 1"/>
    <property type="match status" value="1"/>
</dbReference>
<gene>
    <name evidence="2" type="ORF">H0A68_04600</name>
</gene>
<dbReference type="EMBL" id="JACCEW010000001">
    <property type="protein sequence ID" value="NYT36142.1"/>
    <property type="molecule type" value="Genomic_DNA"/>
</dbReference>
<dbReference type="PANTHER" id="PTHR48207:SF3">
    <property type="entry name" value="SUCCINATE--HYDROXYMETHYLGLUTARATE COA-TRANSFERASE"/>
    <property type="match status" value="1"/>
</dbReference>
<comment type="caution">
    <text evidence="2">The sequence shown here is derived from an EMBL/GenBank/DDBJ whole genome shotgun (WGS) entry which is preliminary data.</text>
</comment>
<dbReference type="InterPro" id="IPR003673">
    <property type="entry name" value="CoA-Trfase_fam_III"/>
</dbReference>
<dbReference type="Pfam" id="PF02515">
    <property type="entry name" value="CoA_transf_3"/>
    <property type="match status" value="1"/>
</dbReference>
<dbReference type="InterPro" id="IPR050483">
    <property type="entry name" value="CoA-transferase_III_domain"/>
</dbReference>
<protein>
    <submittedName>
        <fullName evidence="2">CoA transferase</fullName>
    </submittedName>
</protein>
<evidence type="ECO:0000256" key="1">
    <source>
        <dbReference type="ARBA" id="ARBA00022679"/>
    </source>
</evidence>
<dbReference type="GO" id="GO:0008410">
    <property type="term" value="F:CoA-transferase activity"/>
    <property type="evidence" value="ECO:0007669"/>
    <property type="project" value="TreeGrafter"/>
</dbReference>
<keyword evidence="1 2" id="KW-0808">Transferase</keyword>
<dbReference type="Gene3D" id="3.30.1540.10">
    <property type="entry name" value="formyl-coa transferase, domain 3"/>
    <property type="match status" value="1"/>
</dbReference>
<dbReference type="RefSeq" id="WP_129968051.1">
    <property type="nucleotide sequence ID" value="NZ_JACCEW010000001.1"/>
</dbReference>
<sequence>MIKVLDGIKVIDQGTFITGPATGMLLADLGAEVIKVEQPGKGDPFRAFKNGLYSPHFQTYNRNKQSIALDTRDPADLATFDALIEAADVYIQNFRPGAADRLNAGADRLRQINPRLIYCAISGFGSTGPAAHRPAYDSVAQAASGLLQLLVNPGNPRVTGPALADAITGMYAAQGIMGALLERSRSGHGHKVEVSMLEAMCHFNLDAFTHFYSMGEVMGPYSRPRVSQSYVFECADEKWIALHMSSPLKFWDGLARAIAQPALLEDPRFADRSGRIEHQEDLIEILGGIFRKHDRTYWCRALEEQDVPYSPMYDASEALRDPQALHLGLTVTGEHATMGTFRTVRCPISFDGERMREVEPPPLLDEQRDQILAGLAKAGSGGRGSGGRG</sequence>
<dbReference type="AlphaFoldDB" id="A0A853F972"/>